<accession>A0ABR7WQS2</accession>
<keyword evidence="1" id="KW-0732">Signal</keyword>
<dbReference type="SUPFAM" id="SSF54001">
    <property type="entry name" value="Cysteine proteinases"/>
    <property type="match status" value="1"/>
</dbReference>
<dbReference type="Gene3D" id="2.60.120.1130">
    <property type="match status" value="1"/>
</dbReference>
<sequence>MKIFKHLLALLVLGFGFNGFAIAQDKKIPAELYVASTIPDSLKEDANSVVRYYMEEMIVKGPGKATMQVHSIITILNEKANNEAEEVLSYNKKFSSVGSFEMKVYNAAGVMIKKYKKSEMYDHSAVSGETIVSDDRLLVMSHTVASYPTTVEFIYDEDYKSLMDLGQWTIQHDEQSVQNSYYRVSIANNAGFRYLTKNTTIKPVKTSAGVTDSYLWQASNLKAIKLEDGAESWQVLPAISFATSDFEYYGMPGNISTWQNFGKWIQALYADVSTLSPARVAEIQKMTEGLKTDKEKAKFLYEYMQRNMRYVSIQLGIGGLKPFPAAFVDEKKYGDCKALSNYMYTLLKAVNIQSYHAIIKGGENEQPADVSFPVNQFNHEILCIPFKGDTTWLECTSSTAPFGKLGPFTENRNALLVTEEGGKLVNTPKSTGADHQFKSEVHIVLNADGGAKAKLKLFNTGEYRSQYIGIAAMKLDDQKEYLIRLLNMKQPSALELVPADDKDGVKEVDIELVYEKFCDIAAGNKNFYRPRVFDLWRLTVPVLEKRKTDFYFDHPLQKSCVTTIDLPAGFEVETLPTNQSLKFSYGNYEVNYVYDAAKNQVVSTAKFNLTSQVVPAAKYNEMQVYMDAVAKAQNKKLVIRKKA</sequence>
<dbReference type="InterPro" id="IPR024618">
    <property type="entry name" value="DUF3857"/>
</dbReference>
<dbReference type="Gene3D" id="2.60.40.3140">
    <property type="match status" value="1"/>
</dbReference>
<dbReference type="RefSeq" id="WP_191189347.1">
    <property type="nucleotide sequence ID" value="NZ_JACWMY010000006.1"/>
</dbReference>
<organism evidence="4 5">
    <name type="scientific">Mucilaginibacter pankratovii</name>
    <dbReference type="NCBI Taxonomy" id="2772110"/>
    <lineage>
        <taxon>Bacteria</taxon>
        <taxon>Pseudomonadati</taxon>
        <taxon>Bacteroidota</taxon>
        <taxon>Sphingobacteriia</taxon>
        <taxon>Sphingobacteriales</taxon>
        <taxon>Sphingobacteriaceae</taxon>
        <taxon>Mucilaginibacter</taxon>
    </lineage>
</organism>
<dbReference type="EMBL" id="JACWMY010000006">
    <property type="protein sequence ID" value="MBD1364678.1"/>
    <property type="molecule type" value="Genomic_DNA"/>
</dbReference>
<gene>
    <name evidence="4" type="ORF">IDJ77_12735</name>
</gene>
<feature type="signal peptide" evidence="1">
    <location>
        <begin position="1"/>
        <end position="23"/>
    </location>
</feature>
<proteinExistence type="predicted"/>
<feature type="chain" id="PRO_5046541451" evidence="1">
    <location>
        <begin position="24"/>
        <end position="643"/>
    </location>
</feature>
<dbReference type="Pfam" id="PF12969">
    <property type="entry name" value="DUF3857"/>
    <property type="match status" value="1"/>
</dbReference>
<comment type="caution">
    <text evidence="4">The sequence shown here is derived from an EMBL/GenBank/DDBJ whole genome shotgun (WGS) entry which is preliminary data.</text>
</comment>
<dbReference type="InterPro" id="IPR002931">
    <property type="entry name" value="Transglutaminase-like"/>
</dbReference>
<dbReference type="Pfam" id="PF01841">
    <property type="entry name" value="Transglut_core"/>
    <property type="match status" value="1"/>
</dbReference>
<keyword evidence="5" id="KW-1185">Reference proteome</keyword>
<feature type="domain" description="DUF3857" evidence="3">
    <location>
        <begin position="63"/>
        <end position="225"/>
    </location>
</feature>
<evidence type="ECO:0000259" key="3">
    <source>
        <dbReference type="Pfam" id="PF12969"/>
    </source>
</evidence>
<evidence type="ECO:0000313" key="5">
    <source>
        <dbReference type="Proteomes" id="UP000606600"/>
    </source>
</evidence>
<feature type="domain" description="Transglutaminase-like" evidence="2">
    <location>
        <begin position="284"/>
        <end position="354"/>
    </location>
</feature>
<name>A0ABR7WQS2_9SPHI</name>
<dbReference type="InterPro" id="IPR038765">
    <property type="entry name" value="Papain-like_cys_pep_sf"/>
</dbReference>
<reference evidence="4 5" key="1">
    <citation type="submission" date="2020-09" db="EMBL/GenBank/DDBJ databases">
        <title>Novel species of Mucilaginibacter isolated from a glacier on the Tibetan Plateau.</title>
        <authorList>
            <person name="Liu Q."/>
            <person name="Xin Y.-H."/>
        </authorList>
    </citation>
    <scope>NUCLEOTIDE SEQUENCE [LARGE SCALE GENOMIC DNA]</scope>
    <source>
        <strain evidence="4 5">ZT4R22</strain>
    </source>
</reference>
<evidence type="ECO:0000256" key="1">
    <source>
        <dbReference type="SAM" id="SignalP"/>
    </source>
</evidence>
<protein>
    <submittedName>
        <fullName evidence="4">DUF3857 and transglutaminase domain-containing protein</fullName>
    </submittedName>
</protein>
<dbReference type="Proteomes" id="UP000606600">
    <property type="component" value="Unassembled WGS sequence"/>
</dbReference>
<dbReference type="Gene3D" id="3.10.620.30">
    <property type="match status" value="1"/>
</dbReference>
<evidence type="ECO:0000313" key="4">
    <source>
        <dbReference type="EMBL" id="MBD1364678.1"/>
    </source>
</evidence>
<evidence type="ECO:0000259" key="2">
    <source>
        <dbReference type="Pfam" id="PF01841"/>
    </source>
</evidence>